<gene>
    <name evidence="1" type="ORF">C2G38_2026936</name>
</gene>
<proteinExistence type="predicted"/>
<dbReference type="Proteomes" id="UP000266673">
    <property type="component" value="Unassembled WGS sequence"/>
</dbReference>
<evidence type="ECO:0000313" key="1">
    <source>
        <dbReference type="EMBL" id="RIB30320.1"/>
    </source>
</evidence>
<protein>
    <submittedName>
        <fullName evidence="1">Uncharacterized protein</fullName>
    </submittedName>
</protein>
<dbReference type="AlphaFoldDB" id="A0A397W6H3"/>
<dbReference type="OrthoDB" id="2427080at2759"/>
<organism evidence="1 2">
    <name type="scientific">Gigaspora rosea</name>
    <dbReference type="NCBI Taxonomy" id="44941"/>
    <lineage>
        <taxon>Eukaryota</taxon>
        <taxon>Fungi</taxon>
        <taxon>Fungi incertae sedis</taxon>
        <taxon>Mucoromycota</taxon>
        <taxon>Glomeromycotina</taxon>
        <taxon>Glomeromycetes</taxon>
        <taxon>Diversisporales</taxon>
        <taxon>Gigasporaceae</taxon>
        <taxon>Gigaspora</taxon>
    </lineage>
</organism>
<accession>A0A397W6H3</accession>
<comment type="caution">
    <text evidence="1">The sequence shown here is derived from an EMBL/GenBank/DDBJ whole genome shotgun (WGS) entry which is preliminary data.</text>
</comment>
<name>A0A397W6H3_9GLOM</name>
<evidence type="ECO:0000313" key="2">
    <source>
        <dbReference type="Proteomes" id="UP000266673"/>
    </source>
</evidence>
<keyword evidence="2" id="KW-1185">Reference proteome</keyword>
<reference evidence="1 2" key="1">
    <citation type="submission" date="2018-06" db="EMBL/GenBank/DDBJ databases">
        <title>Comparative genomics reveals the genomic features of Rhizophagus irregularis, R. cerebriforme, R. diaphanum and Gigaspora rosea, and their symbiotic lifestyle signature.</title>
        <authorList>
            <person name="Morin E."/>
            <person name="San Clemente H."/>
            <person name="Chen E.C.H."/>
            <person name="De La Providencia I."/>
            <person name="Hainaut M."/>
            <person name="Kuo A."/>
            <person name="Kohler A."/>
            <person name="Murat C."/>
            <person name="Tang N."/>
            <person name="Roy S."/>
            <person name="Loubradou J."/>
            <person name="Henrissat B."/>
            <person name="Grigoriev I.V."/>
            <person name="Corradi N."/>
            <person name="Roux C."/>
            <person name="Martin F.M."/>
        </authorList>
    </citation>
    <scope>NUCLEOTIDE SEQUENCE [LARGE SCALE GENOMIC DNA]</scope>
    <source>
        <strain evidence="1 2">DAOM 194757</strain>
    </source>
</reference>
<sequence>MLDYEDIDNYHLSQTFLVDIIEVLVECDEFNVDSLYKITDNELLPEVSVDSDESDIEVSINSVLENMFSDFKGFDSEYGPYFPNFTSATIFTWVPKHMKAFTISPLIHLERVLNNPALMPEMYFGPGVVTKEKQKFWHGELWQDSLLFGEYETKNNEG</sequence>
<dbReference type="EMBL" id="QKWP01000015">
    <property type="protein sequence ID" value="RIB30320.1"/>
    <property type="molecule type" value="Genomic_DNA"/>
</dbReference>